<comment type="caution">
    <text evidence="1">The sequence shown here is derived from an EMBL/GenBank/DDBJ whole genome shotgun (WGS) entry which is preliminary data.</text>
</comment>
<keyword evidence="2" id="KW-1185">Reference proteome</keyword>
<dbReference type="Proteomes" id="UP001060085">
    <property type="component" value="Linkage Group LG05"/>
</dbReference>
<protein>
    <submittedName>
        <fullName evidence="1">Uncharacterized protein</fullName>
    </submittedName>
</protein>
<evidence type="ECO:0000313" key="2">
    <source>
        <dbReference type="Proteomes" id="UP001060085"/>
    </source>
</evidence>
<name>A0ACC0ARG1_CATRO</name>
<gene>
    <name evidence="1" type="ORF">M9H77_22920</name>
</gene>
<sequence length="306" mass="33318">MQTAEGVRNSRARSYSGRISVKWWPKAAVIVVGDRGTPPGRSTRGGWGGRSHPSSNSGTARQQQQLTQGGRSADAWANTATTDQRRGTTIVVGVETPCCRAESSSNNIPNLSSEQWSKLLTIINNTDVTQSDKLSSMKSLWILDSGCFHHITGKKDSFSNLNNVYPYTIGLSNATKLRANSLARCSPIRQREEEPATKTALLQAVDSPGLAFRAAHHDRPTKHSPAASIPVDSEAQRAQPSTHGPADSLPADSAAHASIPAAQLLFLFCPVKNAPRAQLRIHPIQQASWTRTFSLYLIQWLQIQQH</sequence>
<organism evidence="1 2">
    <name type="scientific">Catharanthus roseus</name>
    <name type="common">Madagascar periwinkle</name>
    <name type="synonym">Vinca rosea</name>
    <dbReference type="NCBI Taxonomy" id="4058"/>
    <lineage>
        <taxon>Eukaryota</taxon>
        <taxon>Viridiplantae</taxon>
        <taxon>Streptophyta</taxon>
        <taxon>Embryophyta</taxon>
        <taxon>Tracheophyta</taxon>
        <taxon>Spermatophyta</taxon>
        <taxon>Magnoliopsida</taxon>
        <taxon>eudicotyledons</taxon>
        <taxon>Gunneridae</taxon>
        <taxon>Pentapetalae</taxon>
        <taxon>asterids</taxon>
        <taxon>lamiids</taxon>
        <taxon>Gentianales</taxon>
        <taxon>Apocynaceae</taxon>
        <taxon>Rauvolfioideae</taxon>
        <taxon>Vinceae</taxon>
        <taxon>Catharanthinae</taxon>
        <taxon>Catharanthus</taxon>
    </lineage>
</organism>
<dbReference type="EMBL" id="CM044705">
    <property type="protein sequence ID" value="KAI5663597.1"/>
    <property type="molecule type" value="Genomic_DNA"/>
</dbReference>
<proteinExistence type="predicted"/>
<reference evidence="2" key="1">
    <citation type="journal article" date="2023" name="Nat. Plants">
        <title>Single-cell RNA sequencing provides a high-resolution roadmap for understanding the multicellular compartmentation of specialized metabolism.</title>
        <authorList>
            <person name="Sun S."/>
            <person name="Shen X."/>
            <person name="Li Y."/>
            <person name="Li Y."/>
            <person name="Wang S."/>
            <person name="Li R."/>
            <person name="Zhang H."/>
            <person name="Shen G."/>
            <person name="Guo B."/>
            <person name="Wei J."/>
            <person name="Xu J."/>
            <person name="St-Pierre B."/>
            <person name="Chen S."/>
            <person name="Sun C."/>
        </authorList>
    </citation>
    <scope>NUCLEOTIDE SEQUENCE [LARGE SCALE GENOMIC DNA]</scope>
</reference>
<evidence type="ECO:0000313" key="1">
    <source>
        <dbReference type="EMBL" id="KAI5663597.1"/>
    </source>
</evidence>
<accession>A0ACC0ARG1</accession>